<feature type="domain" description="YhcG PDDEXK nuclease" evidence="1">
    <location>
        <begin position="179"/>
        <end position="333"/>
    </location>
</feature>
<evidence type="ECO:0000259" key="1">
    <source>
        <dbReference type="Pfam" id="PF06250"/>
    </source>
</evidence>
<dbReference type="EMBL" id="JAWDES010000004">
    <property type="protein sequence ID" value="MDU0259078.1"/>
    <property type="molecule type" value="Genomic_DNA"/>
</dbReference>
<dbReference type="Gene3D" id="3.40.1350.10">
    <property type="match status" value="1"/>
</dbReference>
<dbReference type="Pfam" id="PF06250">
    <property type="entry name" value="YhcG_C"/>
    <property type="match status" value="1"/>
</dbReference>
<accession>A0AAE4RW56</accession>
<gene>
    <name evidence="3" type="ORF">RVH17_02955</name>
</gene>
<name>A0AAE4RW56_9BACT</name>
<dbReference type="GO" id="GO:0003676">
    <property type="term" value="F:nucleic acid binding"/>
    <property type="evidence" value="ECO:0007669"/>
    <property type="project" value="InterPro"/>
</dbReference>
<dbReference type="Pfam" id="PF17761">
    <property type="entry name" value="DUF1016_N"/>
    <property type="match status" value="1"/>
</dbReference>
<dbReference type="PANTHER" id="PTHR30547:SF0">
    <property type="entry name" value="BLR8175 PROTEIN"/>
    <property type="match status" value="1"/>
</dbReference>
<evidence type="ECO:0000259" key="2">
    <source>
        <dbReference type="Pfam" id="PF17761"/>
    </source>
</evidence>
<sequence>MTNISKEYGQWLAEIKKQIRRSQIKAAVKVNTELLKLYWNLGKEISEKQMDTAWGSRFFDALSRDLKAEFPDMQGFSPTNLKYCKRFYLFYIQSDIIRHQVGDELTLPIFSIPWRHHIEIMTKCHSVDEALFYVDKTLENGWSRAVLMNFLDTQLYAAQGKAITNFSKYLPEPMSDLAQQTLKDPYNFDFLTMRENYNERELEDALTKNITRFLLELGSGFAFVGRQVRLEINGNEFFIDLLFYHLKLRCYVVIELKVTEFKPEYLGQLGFYVTAINKQMKRKEDSPTIGLIICKTKDRIIAEYALEGTNQPLGISQYDLVKIMPDELKNTLPSIEEIENKLNEE</sequence>
<evidence type="ECO:0000313" key="3">
    <source>
        <dbReference type="EMBL" id="MDU0259078.1"/>
    </source>
</evidence>
<dbReference type="RefSeq" id="WP_195579441.1">
    <property type="nucleotide sequence ID" value="NZ_DAIMAG010000001.1"/>
</dbReference>
<organism evidence="3 4">
    <name type="scientific">Alistipes finegoldii</name>
    <dbReference type="NCBI Taxonomy" id="214856"/>
    <lineage>
        <taxon>Bacteria</taxon>
        <taxon>Pseudomonadati</taxon>
        <taxon>Bacteroidota</taxon>
        <taxon>Bacteroidia</taxon>
        <taxon>Bacteroidales</taxon>
        <taxon>Rikenellaceae</taxon>
        <taxon>Alistipes</taxon>
    </lineage>
</organism>
<dbReference type="Proteomes" id="UP001181347">
    <property type="component" value="Unassembled WGS sequence"/>
</dbReference>
<comment type="caution">
    <text evidence="3">The sequence shown here is derived from an EMBL/GenBank/DDBJ whole genome shotgun (WGS) entry which is preliminary data.</text>
</comment>
<protein>
    <submittedName>
        <fullName evidence="3">PDDEXK nuclease domain-containing protein</fullName>
    </submittedName>
</protein>
<dbReference type="InterPro" id="IPR009362">
    <property type="entry name" value="YhcG_C"/>
</dbReference>
<proteinExistence type="predicted"/>
<dbReference type="InterPro" id="IPR041527">
    <property type="entry name" value="YhcG_N"/>
</dbReference>
<dbReference type="InterPro" id="IPR053148">
    <property type="entry name" value="PD-DEXK-like_domain"/>
</dbReference>
<dbReference type="InterPro" id="IPR011856">
    <property type="entry name" value="tRNA_endonuc-like_dom_sf"/>
</dbReference>
<reference evidence="3" key="1">
    <citation type="submission" date="2023-10" db="EMBL/GenBank/DDBJ databases">
        <title>Genome Sequence of the Bacteria from From Gut Wall in Crohn's Disease.</title>
        <authorList>
            <person name="Rodriguez-Palacios A."/>
        </authorList>
    </citation>
    <scope>NUCLEOTIDE SEQUENCE</scope>
    <source>
        <strain evidence="3">CavFT-hAR58</strain>
    </source>
</reference>
<evidence type="ECO:0000313" key="4">
    <source>
        <dbReference type="Proteomes" id="UP001181347"/>
    </source>
</evidence>
<dbReference type="AlphaFoldDB" id="A0AAE4RW56"/>
<dbReference type="PANTHER" id="PTHR30547">
    <property type="entry name" value="UNCHARACTERIZED PROTEIN YHCG-RELATED"/>
    <property type="match status" value="1"/>
</dbReference>
<feature type="domain" description="YhcG N-terminal" evidence="2">
    <location>
        <begin position="14"/>
        <end position="157"/>
    </location>
</feature>